<comment type="similarity">
    <text evidence="1">Belongs to the IS150/IS1296 orfA family.</text>
</comment>
<dbReference type="SUPFAM" id="SSF48295">
    <property type="entry name" value="TrpR-like"/>
    <property type="match status" value="2"/>
</dbReference>
<name>A0A6F9XIX8_9LACO</name>
<dbReference type="InterPro" id="IPR055247">
    <property type="entry name" value="InsJ-like_HTH"/>
</dbReference>
<comment type="caution">
    <text evidence="4">The sequence shown here is derived from an EMBL/GenBank/DDBJ whole genome shotgun (WGS) entry which is preliminary data.</text>
</comment>
<feature type="domain" description="Insertion element IS150 protein InsJ-like helix-turn-helix" evidence="3">
    <location>
        <begin position="12"/>
        <end position="64"/>
    </location>
</feature>
<dbReference type="InterPro" id="IPR036388">
    <property type="entry name" value="WH-like_DNA-bd_sf"/>
</dbReference>
<dbReference type="InterPro" id="IPR052057">
    <property type="entry name" value="IS150/IS1296_orfA-like"/>
</dbReference>
<evidence type="ECO:0000256" key="2">
    <source>
        <dbReference type="SAM" id="Coils"/>
    </source>
</evidence>
<accession>A0A6F9XIX8</accession>
<dbReference type="PANTHER" id="PTHR33795:SF1">
    <property type="entry name" value="INSERTION ELEMENT IS150 PROTEIN INSJ"/>
    <property type="match status" value="1"/>
</dbReference>
<feature type="domain" description="Insertion element IS150 protein InsJ-like helix-turn-helix" evidence="3">
    <location>
        <begin position="132"/>
        <end position="182"/>
    </location>
</feature>
<reference evidence="4" key="1">
    <citation type="submission" date="2019-10" db="EMBL/GenBank/DDBJ databases">
        <title>Lactobacillus agilis SY212 Whole Genome Sequencing Project.</title>
        <authorList>
            <person name="Suzuki S."/>
            <person name="Endo A."/>
            <person name="Maeno S."/>
            <person name="Shiwa Y."/>
            <person name="Matsutani M."/>
            <person name="Kajikawa A."/>
        </authorList>
    </citation>
    <scope>NUCLEOTIDE SEQUENCE</scope>
    <source>
        <strain evidence="4">SY212</strain>
    </source>
</reference>
<protein>
    <submittedName>
        <fullName evidence="4">Transposase</fullName>
    </submittedName>
</protein>
<proteinExistence type="inferred from homology"/>
<dbReference type="PANTHER" id="PTHR33795">
    <property type="entry name" value="INSERTION ELEMENT IS150 PROTEIN INSJ"/>
    <property type="match status" value="1"/>
</dbReference>
<feature type="coiled-coil region" evidence="2">
    <location>
        <begin position="195"/>
        <end position="222"/>
    </location>
</feature>
<keyword evidence="2" id="KW-0175">Coiled coil</keyword>
<dbReference type="GO" id="GO:0043565">
    <property type="term" value="F:sequence-specific DNA binding"/>
    <property type="evidence" value="ECO:0007669"/>
    <property type="project" value="InterPro"/>
</dbReference>
<sequence length="231" mass="26908">MLSGRTNFTWEQRIEAVDMYLSGNYSYTEVARKFGTVVTTLKNWISSYKNNGIDGLKESHTWRKYPLELKHAAVSDYLSGKFSLLECCARYNISSRSVLQRWISQYNSGKEIKATNGGSTRMKAGRKTTFEERIEIVLYAIEHDKNYSTTAKKYNVSYQQVYNWVKKYLAKGKNGLKDNRGKQLEKRNLSELTDSEKIELELREAKAKIQRLEVENALLKKLDEIERRSMK</sequence>
<gene>
    <name evidence="4" type="ORF">SY212_02530</name>
</gene>
<organism evidence="4">
    <name type="scientific">Ligilactobacillus agilis</name>
    <dbReference type="NCBI Taxonomy" id="1601"/>
    <lineage>
        <taxon>Bacteria</taxon>
        <taxon>Bacillati</taxon>
        <taxon>Bacillota</taxon>
        <taxon>Bacilli</taxon>
        <taxon>Lactobacillales</taxon>
        <taxon>Lactobacillaceae</taxon>
        <taxon>Ligilactobacillus</taxon>
    </lineage>
</organism>
<dbReference type="Gene3D" id="1.10.10.10">
    <property type="entry name" value="Winged helix-like DNA-binding domain superfamily/Winged helix DNA-binding domain"/>
    <property type="match status" value="3"/>
</dbReference>
<dbReference type="Pfam" id="PF13518">
    <property type="entry name" value="HTH_28"/>
    <property type="match status" value="2"/>
</dbReference>
<evidence type="ECO:0000256" key="1">
    <source>
        <dbReference type="ARBA" id="ARBA00038232"/>
    </source>
</evidence>
<evidence type="ECO:0000259" key="3">
    <source>
        <dbReference type="Pfam" id="PF13518"/>
    </source>
</evidence>
<dbReference type="AlphaFoldDB" id="A0A6F9XIX8"/>
<evidence type="ECO:0000313" key="4">
    <source>
        <dbReference type="EMBL" id="GET05223.1"/>
    </source>
</evidence>
<dbReference type="EMBL" id="BLAM01000041">
    <property type="protein sequence ID" value="GET05223.1"/>
    <property type="molecule type" value="Genomic_DNA"/>
</dbReference>
<dbReference type="Proteomes" id="UP000494265">
    <property type="component" value="Unassembled WGS sequence"/>
</dbReference>
<dbReference type="InterPro" id="IPR010921">
    <property type="entry name" value="Trp_repressor/repl_initiator"/>
</dbReference>